<keyword evidence="3 5" id="KW-1133">Transmembrane helix</keyword>
<proteinExistence type="predicted"/>
<dbReference type="Pfam" id="PF12698">
    <property type="entry name" value="ABC2_membrane_3"/>
    <property type="match status" value="1"/>
</dbReference>
<gene>
    <name evidence="7" type="ORF">KQI86_14680</name>
</gene>
<comment type="caution">
    <text evidence="7">The sequence shown here is derived from an EMBL/GenBank/DDBJ whole genome shotgun (WGS) entry which is preliminary data.</text>
</comment>
<feature type="transmembrane region" description="Helical" evidence="5">
    <location>
        <begin position="189"/>
        <end position="213"/>
    </location>
</feature>
<name>A0ABS6EKA5_9CLOT</name>
<feature type="transmembrane region" description="Helical" evidence="5">
    <location>
        <begin position="319"/>
        <end position="338"/>
    </location>
</feature>
<evidence type="ECO:0000256" key="4">
    <source>
        <dbReference type="ARBA" id="ARBA00023136"/>
    </source>
</evidence>
<evidence type="ECO:0000313" key="7">
    <source>
        <dbReference type="EMBL" id="MBU5485562.1"/>
    </source>
</evidence>
<keyword evidence="4 5" id="KW-0472">Membrane</keyword>
<reference evidence="7 8" key="1">
    <citation type="submission" date="2021-06" db="EMBL/GenBank/DDBJ databases">
        <authorList>
            <person name="Sun Q."/>
            <person name="Li D."/>
        </authorList>
    </citation>
    <scope>NUCLEOTIDE SEQUENCE [LARGE SCALE GENOMIC DNA]</scope>
    <source>
        <strain evidence="7 8">MSJ-11</strain>
    </source>
</reference>
<dbReference type="RefSeq" id="WP_216440097.1">
    <property type="nucleotide sequence ID" value="NZ_JAHLQF010000003.1"/>
</dbReference>
<dbReference type="Proteomes" id="UP000726170">
    <property type="component" value="Unassembled WGS sequence"/>
</dbReference>
<keyword evidence="8" id="KW-1185">Reference proteome</keyword>
<comment type="subcellular location">
    <subcellularLocation>
        <location evidence="1">Membrane</location>
        <topology evidence="1">Multi-pass membrane protein</topology>
    </subcellularLocation>
</comment>
<evidence type="ECO:0000256" key="5">
    <source>
        <dbReference type="SAM" id="Phobius"/>
    </source>
</evidence>
<sequence>MNGFWSLVNFEYKKILRKRSVQITLLLAILFTVFSVAGTLFGSYYVDGKPYESNYDAMVKDRTYARALAGRQLDGELIMETVGAYSGIPKSDGKYFDTEEYQKLARPYSGIYSIVRPVFNTYSRRFNMEDFQVLTKEQADQFYITRRAQQEQLVEQTHMSAKAKEQVLALDARIKTPLTFSYTDGYTRFFVLINTLGLTAAFVMAICVAPLFSGEYVSGADQLILASKHGKNKLIAAKLFTGFSLAAVICLVLIALSYGLSMGIFGADGSNAPLQLYEILLPYPLTMGQTALLLVLCTFFACLMTAAITMLLSAKLKSPFGVIVLVGVLLIGPMLGRISHTNIVQYNLYRLFPTQMANFSSAVNSIQYELLRLVVKPYVFLPLFAAAVSVLLTPFVYRSFKNHQIV</sequence>
<dbReference type="InterPro" id="IPR013525">
    <property type="entry name" value="ABC2_TM"/>
</dbReference>
<protein>
    <submittedName>
        <fullName evidence="7">ABC transporter permease</fullName>
    </submittedName>
</protein>
<dbReference type="PANTHER" id="PTHR37305:SF1">
    <property type="entry name" value="MEMBRANE PROTEIN"/>
    <property type="match status" value="1"/>
</dbReference>
<feature type="transmembrane region" description="Helical" evidence="5">
    <location>
        <begin position="378"/>
        <end position="397"/>
    </location>
</feature>
<feature type="transmembrane region" description="Helical" evidence="5">
    <location>
        <begin position="234"/>
        <end position="260"/>
    </location>
</feature>
<dbReference type="PANTHER" id="PTHR37305">
    <property type="entry name" value="INTEGRAL MEMBRANE PROTEIN-RELATED"/>
    <property type="match status" value="1"/>
</dbReference>
<evidence type="ECO:0000256" key="1">
    <source>
        <dbReference type="ARBA" id="ARBA00004141"/>
    </source>
</evidence>
<feature type="transmembrane region" description="Helical" evidence="5">
    <location>
        <begin position="21"/>
        <end position="46"/>
    </location>
</feature>
<organism evidence="7 8">
    <name type="scientific">Clostridium mobile</name>
    <dbReference type="NCBI Taxonomy" id="2841512"/>
    <lineage>
        <taxon>Bacteria</taxon>
        <taxon>Bacillati</taxon>
        <taxon>Bacillota</taxon>
        <taxon>Clostridia</taxon>
        <taxon>Eubacteriales</taxon>
        <taxon>Clostridiaceae</taxon>
        <taxon>Clostridium</taxon>
    </lineage>
</organism>
<evidence type="ECO:0000256" key="2">
    <source>
        <dbReference type="ARBA" id="ARBA00022692"/>
    </source>
</evidence>
<evidence type="ECO:0000256" key="3">
    <source>
        <dbReference type="ARBA" id="ARBA00022989"/>
    </source>
</evidence>
<evidence type="ECO:0000259" key="6">
    <source>
        <dbReference type="Pfam" id="PF12698"/>
    </source>
</evidence>
<accession>A0ABS6EKA5</accession>
<evidence type="ECO:0000313" key="8">
    <source>
        <dbReference type="Proteomes" id="UP000726170"/>
    </source>
</evidence>
<dbReference type="EMBL" id="JAHLQF010000003">
    <property type="protein sequence ID" value="MBU5485562.1"/>
    <property type="molecule type" value="Genomic_DNA"/>
</dbReference>
<keyword evidence="2 5" id="KW-0812">Transmembrane</keyword>
<feature type="domain" description="ABC-2 type transporter transmembrane" evidence="6">
    <location>
        <begin position="107"/>
        <end position="338"/>
    </location>
</feature>
<feature type="transmembrane region" description="Helical" evidence="5">
    <location>
        <begin position="291"/>
        <end position="312"/>
    </location>
</feature>